<dbReference type="InterPro" id="IPR012373">
    <property type="entry name" value="Ferrdict_sens_TM"/>
</dbReference>
<feature type="domain" description="FecR protein" evidence="2">
    <location>
        <begin position="171"/>
        <end position="268"/>
    </location>
</feature>
<dbReference type="Gene3D" id="3.55.50.30">
    <property type="match status" value="1"/>
</dbReference>
<name>A0A8J6Q3C3_9FLAO</name>
<protein>
    <submittedName>
        <fullName evidence="4">FecR family protein</fullName>
    </submittedName>
</protein>
<dbReference type="Pfam" id="PF04773">
    <property type="entry name" value="FecR"/>
    <property type="match status" value="1"/>
</dbReference>
<proteinExistence type="predicted"/>
<accession>A0A8J6Q3C3</accession>
<dbReference type="Proteomes" id="UP000600588">
    <property type="component" value="Unassembled WGS sequence"/>
</dbReference>
<keyword evidence="1" id="KW-0812">Transmembrane</keyword>
<dbReference type="GO" id="GO:0016989">
    <property type="term" value="F:sigma factor antagonist activity"/>
    <property type="evidence" value="ECO:0007669"/>
    <property type="project" value="TreeGrafter"/>
</dbReference>
<dbReference type="PANTHER" id="PTHR30273:SF2">
    <property type="entry name" value="PROTEIN FECR"/>
    <property type="match status" value="1"/>
</dbReference>
<dbReference type="InterPro" id="IPR006860">
    <property type="entry name" value="FecR"/>
</dbReference>
<dbReference type="PIRSF" id="PIRSF018266">
    <property type="entry name" value="FecR"/>
    <property type="match status" value="1"/>
</dbReference>
<keyword evidence="5" id="KW-1185">Reference proteome</keyword>
<feature type="transmembrane region" description="Helical" evidence="1">
    <location>
        <begin position="81"/>
        <end position="99"/>
    </location>
</feature>
<gene>
    <name evidence="4" type="ORF">ICJ83_14770</name>
</gene>
<evidence type="ECO:0000256" key="1">
    <source>
        <dbReference type="SAM" id="Phobius"/>
    </source>
</evidence>
<evidence type="ECO:0000259" key="2">
    <source>
        <dbReference type="Pfam" id="PF04773"/>
    </source>
</evidence>
<dbReference type="RefSeq" id="WP_188231181.1">
    <property type="nucleotide sequence ID" value="NZ_JACVXB010000008.1"/>
</dbReference>
<dbReference type="InterPro" id="IPR032508">
    <property type="entry name" value="FecR_C"/>
</dbReference>
<evidence type="ECO:0000313" key="5">
    <source>
        <dbReference type="Proteomes" id="UP000600588"/>
    </source>
</evidence>
<reference evidence="4 5" key="1">
    <citation type="submission" date="2020-09" db="EMBL/GenBank/DDBJ databases">
        <title>TT11 complete genome.</title>
        <authorList>
            <person name="Wu Z."/>
        </authorList>
    </citation>
    <scope>NUCLEOTIDE SEQUENCE [LARGE SCALE GENOMIC DNA]</scope>
    <source>
        <strain evidence="4 5">TT11</strain>
    </source>
</reference>
<feature type="domain" description="Protein FecR C-terminal" evidence="3">
    <location>
        <begin position="312"/>
        <end position="380"/>
    </location>
</feature>
<keyword evidence="1" id="KW-1133">Transmembrane helix</keyword>
<dbReference type="Pfam" id="PF16344">
    <property type="entry name" value="FecR_C"/>
    <property type="match status" value="1"/>
</dbReference>
<organism evidence="4 5">
    <name type="scientific">Aestuariibaculum sediminum</name>
    <dbReference type="NCBI Taxonomy" id="2770637"/>
    <lineage>
        <taxon>Bacteria</taxon>
        <taxon>Pseudomonadati</taxon>
        <taxon>Bacteroidota</taxon>
        <taxon>Flavobacteriia</taxon>
        <taxon>Flavobacteriales</taxon>
        <taxon>Flavobacteriaceae</taxon>
    </lineage>
</organism>
<dbReference type="EMBL" id="JACVXB010000008">
    <property type="protein sequence ID" value="MBD0833396.1"/>
    <property type="molecule type" value="Genomic_DNA"/>
</dbReference>
<dbReference type="Gene3D" id="2.60.120.1440">
    <property type="match status" value="1"/>
</dbReference>
<dbReference type="PANTHER" id="PTHR30273">
    <property type="entry name" value="PERIPLASMIC SIGNAL SENSOR AND SIGMA FACTOR ACTIVATOR FECR-RELATED"/>
    <property type="match status" value="1"/>
</dbReference>
<evidence type="ECO:0000259" key="3">
    <source>
        <dbReference type="Pfam" id="PF16344"/>
    </source>
</evidence>
<comment type="caution">
    <text evidence="4">The sequence shown here is derived from an EMBL/GenBank/DDBJ whole genome shotgun (WGS) entry which is preliminary data.</text>
</comment>
<sequence length="382" mass="43902">MKKLIRKFLSHSISDSEKEELRIWLKNQKNYNTFKAYVRDDYDLTSLLDSLDEQLAYNKVLSKINKTDKVRFLNPRRVSSLLKYAAVVLILLTVGYVAFRNNSNQLPEPIIVNNNIKPVSNKAILTLQDGTDINLDEEKNYANLNLTSTGKELIYKEDPSSNVAVTYNYLTVPRGGEFQVALTDGTKVWLNSDSQLKYPTNFPKGKTRVVELVYGEAYFDVASSTKNNGTSFKVMVSQQEVQVLGTEFNIKAYYDEDNVSTTLVEGSIALVTESNEEILKPNDKAIFNKTNQDLFIESVDVYNEISWKDNVYSFEHKPLKEIMKVLSRWYDMEVEFEGDGIENIRFNGVLDKKQNIEEIIENIKDLGFINTYEIYDKTLILK</sequence>
<dbReference type="AlphaFoldDB" id="A0A8J6Q3C3"/>
<evidence type="ECO:0000313" key="4">
    <source>
        <dbReference type="EMBL" id="MBD0833396.1"/>
    </source>
</evidence>
<keyword evidence="1" id="KW-0472">Membrane</keyword>